<feature type="transmembrane region" description="Helical" evidence="1">
    <location>
        <begin position="174"/>
        <end position="204"/>
    </location>
</feature>
<dbReference type="Proteomes" id="UP001652461">
    <property type="component" value="Unassembled WGS sequence"/>
</dbReference>
<feature type="transmembrane region" description="Helical" evidence="1">
    <location>
        <begin position="135"/>
        <end position="153"/>
    </location>
</feature>
<dbReference type="InterPro" id="IPR003675">
    <property type="entry name" value="Rce1/LyrA-like_dom"/>
</dbReference>
<protein>
    <submittedName>
        <fullName evidence="3">CPBP family intramembrane metalloprotease</fullName>
    </submittedName>
</protein>
<keyword evidence="3" id="KW-0645">Protease</keyword>
<dbReference type="PANTHER" id="PTHR36435:SF1">
    <property type="entry name" value="CAAX AMINO TERMINAL PROTEASE FAMILY PROTEIN"/>
    <property type="match status" value="1"/>
</dbReference>
<evidence type="ECO:0000313" key="4">
    <source>
        <dbReference type="Proteomes" id="UP001652461"/>
    </source>
</evidence>
<sequence length="272" mass="30439">MEQRKNLSKSLWELAMPFLLYVSLNMAIQAALELCFFEFFTAPEHAVWELAVVNGIEIPIFYRMYRESCIREQLEEPEPKRGGKNAVWKRKSRTGRLLLAILGGLFLGRGINLLIGLTPLPTLFPGYETAADSMYTSSLLSLVAASMVTAPILEELLVRGVLYRNLKGVLQNRYAGMACASLLFGILHGNLVQGLFAFLIGLYLNWIYESEGSLLPAILAHAAVNASTIFLERMPEWQNVLYGSLPLYLAVTAVCLLAGFEIWKKFPLSKEK</sequence>
<keyword evidence="1" id="KW-1133">Transmembrane helix</keyword>
<keyword evidence="1" id="KW-0472">Membrane</keyword>
<dbReference type="Pfam" id="PF02517">
    <property type="entry name" value="Rce1-like"/>
    <property type="match status" value="1"/>
</dbReference>
<reference evidence="3 4" key="1">
    <citation type="journal article" date="2021" name="ISME Commun">
        <title>Automated analysis of genomic sequences facilitates high-throughput and comprehensive description of bacteria.</title>
        <authorList>
            <person name="Hitch T.C.A."/>
        </authorList>
    </citation>
    <scope>NUCLEOTIDE SEQUENCE [LARGE SCALE GENOMIC DNA]</scope>
    <source>
        <strain evidence="3 4">Sanger_04</strain>
    </source>
</reference>
<feature type="domain" description="CAAX prenyl protease 2/Lysostaphin resistance protein A-like" evidence="2">
    <location>
        <begin position="138"/>
        <end position="226"/>
    </location>
</feature>
<proteinExistence type="predicted"/>
<gene>
    <name evidence="3" type="ORF">OCV63_07675</name>
</gene>
<evidence type="ECO:0000259" key="2">
    <source>
        <dbReference type="Pfam" id="PF02517"/>
    </source>
</evidence>
<keyword evidence="4" id="KW-1185">Reference proteome</keyword>
<dbReference type="RefSeq" id="WP_158363264.1">
    <property type="nucleotide sequence ID" value="NZ_JAOQKC010000008.1"/>
</dbReference>
<comment type="caution">
    <text evidence="3">The sequence shown here is derived from an EMBL/GenBank/DDBJ whole genome shotgun (WGS) entry which is preliminary data.</text>
</comment>
<evidence type="ECO:0000256" key="1">
    <source>
        <dbReference type="SAM" id="Phobius"/>
    </source>
</evidence>
<organism evidence="3 4">
    <name type="scientific">Laedolimicola ammoniilytica</name>
    <dbReference type="NCBI Taxonomy" id="2981771"/>
    <lineage>
        <taxon>Bacteria</taxon>
        <taxon>Bacillati</taxon>
        <taxon>Bacillota</taxon>
        <taxon>Clostridia</taxon>
        <taxon>Lachnospirales</taxon>
        <taxon>Lachnospiraceae</taxon>
        <taxon>Laedolimicola</taxon>
    </lineage>
</organism>
<accession>A0ABT2RWT3</accession>
<dbReference type="PANTHER" id="PTHR36435">
    <property type="entry name" value="SLR1288 PROTEIN"/>
    <property type="match status" value="1"/>
</dbReference>
<dbReference type="InterPro" id="IPR052710">
    <property type="entry name" value="CAAX_protease"/>
</dbReference>
<evidence type="ECO:0000313" key="3">
    <source>
        <dbReference type="EMBL" id="MCU6696776.1"/>
    </source>
</evidence>
<name>A0ABT2RWT3_9FIRM</name>
<feature type="transmembrane region" description="Helical" evidence="1">
    <location>
        <begin position="240"/>
        <end position="263"/>
    </location>
</feature>
<dbReference type="GO" id="GO:0008237">
    <property type="term" value="F:metallopeptidase activity"/>
    <property type="evidence" value="ECO:0007669"/>
    <property type="project" value="UniProtKB-KW"/>
</dbReference>
<keyword evidence="1" id="KW-0812">Transmembrane</keyword>
<feature type="transmembrane region" description="Helical" evidence="1">
    <location>
        <begin position="97"/>
        <end position="115"/>
    </location>
</feature>
<dbReference type="EMBL" id="JAOQKC010000008">
    <property type="protein sequence ID" value="MCU6696776.1"/>
    <property type="molecule type" value="Genomic_DNA"/>
</dbReference>
<keyword evidence="3" id="KW-0378">Hydrolase</keyword>
<keyword evidence="3" id="KW-0482">Metalloprotease</keyword>